<name>A0ABM7WI69_9ACTN</name>
<proteinExistence type="predicted"/>
<dbReference type="PANTHER" id="PTHR43423:SF1">
    <property type="entry name" value="ABC TRANSPORTER I FAMILY MEMBER 17"/>
    <property type="match status" value="1"/>
</dbReference>
<reference evidence="7 8" key="1">
    <citation type="submission" date="2022-01" db="EMBL/GenBank/DDBJ databases">
        <title>Novel bile acid biosynthetic pathways are enriched in the microbiome of centenarians.</title>
        <authorList>
            <person name="Sato Y."/>
            <person name="Atarashi K."/>
            <person name="Plichta R.D."/>
            <person name="Arai Y."/>
            <person name="Sasajima S."/>
            <person name="Kearney M.S."/>
            <person name="Suda W."/>
            <person name="Takeshita K."/>
            <person name="Sasaki T."/>
            <person name="Okamoto S."/>
            <person name="Skelly N.A."/>
            <person name="Okamura Y."/>
            <person name="Vlamakis H."/>
            <person name="Li Y."/>
            <person name="Tanoue T."/>
            <person name="Takei H."/>
            <person name="Nittono H."/>
            <person name="Narushima S."/>
            <person name="Irie J."/>
            <person name="Itoh H."/>
            <person name="Moriya K."/>
            <person name="Sugiura Y."/>
            <person name="Suematsu M."/>
            <person name="Moritoki N."/>
            <person name="Shibata S."/>
            <person name="Littman R.D."/>
            <person name="Fischbach A.M."/>
            <person name="Uwamino Y."/>
            <person name="Inoue T."/>
            <person name="Honda A."/>
            <person name="Hattori M."/>
            <person name="Murai T."/>
            <person name="Xavier J.R."/>
            <person name="Hirose N."/>
            <person name="Honda K."/>
        </authorList>
    </citation>
    <scope>NUCLEOTIDE SEQUENCE [LARGE SCALE GENOMIC DNA]</scope>
    <source>
        <strain evidence="7 8">CE91-St30</strain>
    </source>
</reference>
<dbReference type="InterPro" id="IPR027417">
    <property type="entry name" value="P-loop_NTPase"/>
</dbReference>
<dbReference type="PANTHER" id="PTHR43423">
    <property type="entry name" value="ABC TRANSPORTER I FAMILY MEMBER 17"/>
    <property type="match status" value="1"/>
</dbReference>
<dbReference type="Pfam" id="PF00005">
    <property type="entry name" value="ABC_tran"/>
    <property type="match status" value="1"/>
</dbReference>
<evidence type="ECO:0000256" key="2">
    <source>
        <dbReference type="ARBA" id="ARBA00022741"/>
    </source>
</evidence>
<dbReference type="InterPro" id="IPR003439">
    <property type="entry name" value="ABC_transporter-like_ATP-bd"/>
</dbReference>
<dbReference type="EMBL" id="AP025564">
    <property type="protein sequence ID" value="BDE95949.1"/>
    <property type="molecule type" value="Genomic_DNA"/>
</dbReference>
<gene>
    <name evidence="7" type="ORF">CE91St30_12820</name>
</gene>
<dbReference type="SMART" id="SM00382">
    <property type="entry name" value="AAA"/>
    <property type="match status" value="1"/>
</dbReference>
<organism evidence="7 8">
    <name type="scientific">Raoultibacter timonensis</name>
    <dbReference type="NCBI Taxonomy" id="1907662"/>
    <lineage>
        <taxon>Bacteria</taxon>
        <taxon>Bacillati</taxon>
        <taxon>Actinomycetota</taxon>
        <taxon>Coriobacteriia</taxon>
        <taxon>Eggerthellales</taxon>
        <taxon>Eggerthellaceae</taxon>
        <taxon>Raoultibacter</taxon>
    </lineage>
</organism>
<keyword evidence="3 7" id="KW-0067">ATP-binding</keyword>
<keyword evidence="1" id="KW-0813">Transport</keyword>
<keyword evidence="8" id="KW-1185">Reference proteome</keyword>
<evidence type="ECO:0000313" key="8">
    <source>
        <dbReference type="Proteomes" id="UP001320544"/>
    </source>
</evidence>
<dbReference type="Gene3D" id="3.40.50.300">
    <property type="entry name" value="P-loop containing nucleotide triphosphate hydrolases"/>
    <property type="match status" value="1"/>
</dbReference>
<protein>
    <submittedName>
        <fullName evidence="7">ABC transporter ATP-binding protein</fullName>
    </submittedName>
</protein>
<feature type="domain" description="ABC transporter" evidence="6">
    <location>
        <begin position="4"/>
        <end position="239"/>
    </location>
</feature>
<dbReference type="Proteomes" id="UP001320544">
    <property type="component" value="Chromosome"/>
</dbReference>
<evidence type="ECO:0000256" key="5">
    <source>
        <dbReference type="SAM" id="MobiDB-lite"/>
    </source>
</evidence>
<evidence type="ECO:0000259" key="6">
    <source>
        <dbReference type="PROSITE" id="PS50893"/>
    </source>
</evidence>
<keyword evidence="2" id="KW-0547">Nucleotide-binding</keyword>
<evidence type="ECO:0000256" key="3">
    <source>
        <dbReference type="ARBA" id="ARBA00022840"/>
    </source>
</evidence>
<evidence type="ECO:0000256" key="1">
    <source>
        <dbReference type="ARBA" id="ARBA00022448"/>
    </source>
</evidence>
<dbReference type="PROSITE" id="PS00211">
    <property type="entry name" value="ABC_TRANSPORTER_1"/>
    <property type="match status" value="1"/>
</dbReference>
<dbReference type="GO" id="GO:0005524">
    <property type="term" value="F:ATP binding"/>
    <property type="evidence" value="ECO:0007669"/>
    <property type="project" value="UniProtKB-KW"/>
</dbReference>
<dbReference type="InterPro" id="IPR017871">
    <property type="entry name" value="ABC_transporter-like_CS"/>
</dbReference>
<evidence type="ECO:0000256" key="4">
    <source>
        <dbReference type="ARBA" id="ARBA00022967"/>
    </source>
</evidence>
<accession>A0ABM7WI69</accession>
<evidence type="ECO:0000313" key="7">
    <source>
        <dbReference type="EMBL" id="BDE95949.1"/>
    </source>
</evidence>
<dbReference type="InterPro" id="IPR003593">
    <property type="entry name" value="AAA+_ATPase"/>
</dbReference>
<dbReference type="PROSITE" id="PS50893">
    <property type="entry name" value="ABC_TRANSPORTER_2"/>
    <property type="match status" value="1"/>
</dbReference>
<dbReference type="SUPFAM" id="SSF52540">
    <property type="entry name" value="P-loop containing nucleoside triphosphate hydrolases"/>
    <property type="match status" value="1"/>
</dbReference>
<keyword evidence="4" id="KW-1278">Translocase</keyword>
<feature type="region of interest" description="Disordered" evidence="5">
    <location>
        <begin position="223"/>
        <end position="254"/>
    </location>
</feature>
<sequence>MTLFRAEGLTVSFSRAGERAVLFENAALSLEEAAVYDLVGPSGSGKSTLLRACARMIERDGGALYLNGAPSDAVALTKWRRQVCLVPQKPSLVSGTVRDNLVLPWTLKVHAGERPPSDSELANLLDRAALGDVELGRDVSQLSGGQLARVALLRAFATKPPVLLLDEVDAALDPDSARAIGRLTRLLVGENMTCLRIRHRAADGFAAGTFELKDGALSYRENPSQAAIGGSAPGRTGSARQSAPVAAGREGGLR</sequence>